<sequence>MVAFARSLLIRLELLKPLVERVALHQISISIGAPTVKPLALLKKRRRYWILFSLPQMAVRMNIMIFWNV</sequence>
<comment type="caution">
    <text evidence="1">The sequence shown here is derived from an EMBL/GenBank/DDBJ whole genome shotgun (WGS) entry which is preliminary data.</text>
</comment>
<evidence type="ECO:0000313" key="1">
    <source>
        <dbReference type="EMBL" id="KKC33125.1"/>
    </source>
</evidence>
<dbReference type="EMBL" id="LAPV01000095">
    <property type="protein sequence ID" value="KKC33125.1"/>
    <property type="molecule type" value="Genomic_DNA"/>
</dbReference>
<protein>
    <submittedName>
        <fullName evidence="1">Uncharacterized protein</fullName>
    </submittedName>
</protein>
<reference evidence="1 2" key="1">
    <citation type="submission" date="2015-03" db="EMBL/GenBank/DDBJ databases">
        <authorList>
            <person name="Lepp D."/>
            <person name="Hassan Y.I."/>
            <person name="Li X.-Z."/>
            <person name="Zhou T."/>
        </authorList>
    </citation>
    <scope>NUCLEOTIDE SEQUENCE [LARGE SCALE GENOMIC DNA]</scope>
    <source>
        <strain evidence="1 2">Cr7-05</strain>
    </source>
</reference>
<dbReference type="Proteomes" id="UP000033519">
    <property type="component" value="Unassembled WGS sequence"/>
</dbReference>
<gene>
    <name evidence="1" type="ORF">WH91_10210</name>
</gene>
<proteinExistence type="predicted"/>
<evidence type="ECO:0000313" key="2">
    <source>
        <dbReference type="Proteomes" id="UP000033519"/>
    </source>
</evidence>
<organism evidence="1 2">
    <name type="scientific">Devosia psychrophila</name>
    <dbReference type="NCBI Taxonomy" id="728005"/>
    <lineage>
        <taxon>Bacteria</taxon>
        <taxon>Pseudomonadati</taxon>
        <taxon>Pseudomonadota</taxon>
        <taxon>Alphaproteobacteria</taxon>
        <taxon>Hyphomicrobiales</taxon>
        <taxon>Devosiaceae</taxon>
        <taxon>Devosia</taxon>
    </lineage>
</organism>
<name>A0ABR5DYL1_9HYPH</name>
<accession>A0ABR5DYL1</accession>
<keyword evidence="2" id="KW-1185">Reference proteome</keyword>